<dbReference type="InterPro" id="IPR025857">
    <property type="entry name" value="MacB_PCD"/>
</dbReference>
<dbReference type="PANTHER" id="PTHR30572:SF4">
    <property type="entry name" value="ABC TRANSPORTER PERMEASE YTRF"/>
    <property type="match status" value="1"/>
</dbReference>
<dbReference type="Proteomes" id="UP000010932">
    <property type="component" value="Unassembled WGS sequence"/>
</dbReference>
<dbReference type="EMBL" id="ANKQ01000001">
    <property type="protein sequence ID" value="ELP57073.1"/>
    <property type="molecule type" value="Genomic_DNA"/>
</dbReference>
<keyword evidence="1" id="KW-1133">Transmembrane helix</keyword>
<organism evidence="3 4">
    <name type="scientific">Microcystis aeruginosa TAIHU98</name>
    <dbReference type="NCBI Taxonomy" id="1134457"/>
    <lineage>
        <taxon>Bacteria</taxon>
        <taxon>Bacillati</taxon>
        <taxon>Cyanobacteriota</taxon>
        <taxon>Cyanophyceae</taxon>
        <taxon>Oscillatoriophycideae</taxon>
        <taxon>Chroococcales</taxon>
        <taxon>Microcystaceae</taxon>
        <taxon>Microcystis</taxon>
    </lineage>
</organism>
<dbReference type="GO" id="GO:0005886">
    <property type="term" value="C:plasma membrane"/>
    <property type="evidence" value="ECO:0007669"/>
    <property type="project" value="TreeGrafter"/>
</dbReference>
<dbReference type="PANTHER" id="PTHR30572">
    <property type="entry name" value="MEMBRANE COMPONENT OF TRANSPORTER-RELATED"/>
    <property type="match status" value="1"/>
</dbReference>
<feature type="domain" description="MacB-like periplasmic core" evidence="2">
    <location>
        <begin position="21"/>
        <end position="131"/>
    </location>
</feature>
<proteinExistence type="predicted"/>
<accession>L7EEG7</accession>
<dbReference type="AlphaFoldDB" id="L7EEG7"/>
<reference evidence="3 4" key="1">
    <citation type="journal article" date="2013" name="Genome Announc.">
        <title>Whole-Genome Sequence of Microcystis aeruginosa TAIHU98, a Nontoxic Bloom-Forming Strain Isolated from Taihu Lake, China.</title>
        <authorList>
            <person name="Yang C."/>
            <person name="Zhang W."/>
            <person name="Ren M."/>
            <person name="Song L."/>
            <person name="Li T."/>
            <person name="Zhao J."/>
        </authorList>
    </citation>
    <scope>NUCLEOTIDE SEQUENCE [LARGE SCALE GENOMIC DNA]</scope>
    <source>
        <strain evidence="3 4">TAIHU98</strain>
    </source>
</reference>
<sequence length="135" mass="14101">MAISEIVSIALEALWSNKLRTLLTMLGVIIGIASVIALTSVGQGVQKATEQKIQSLGTNVLQILPGEARTGGISLGRGSSSTLIWEDAKVIQNQVPGVQVVSAYLQRPAPMVAGQVNHATNVVGIDLNYLTSSPP</sequence>
<keyword evidence="1" id="KW-0472">Membrane</keyword>
<dbReference type="PATRIC" id="fig|1134457.3.peg.1291"/>
<feature type="transmembrane region" description="Helical" evidence="1">
    <location>
        <begin position="22"/>
        <end position="42"/>
    </location>
</feature>
<dbReference type="GO" id="GO:0022857">
    <property type="term" value="F:transmembrane transporter activity"/>
    <property type="evidence" value="ECO:0007669"/>
    <property type="project" value="TreeGrafter"/>
</dbReference>
<name>L7EEG7_MICAE</name>
<dbReference type="InterPro" id="IPR050250">
    <property type="entry name" value="Macrolide_Exporter_MacB"/>
</dbReference>
<evidence type="ECO:0000313" key="4">
    <source>
        <dbReference type="Proteomes" id="UP000010932"/>
    </source>
</evidence>
<comment type="caution">
    <text evidence="3">The sequence shown here is derived from an EMBL/GenBank/DDBJ whole genome shotgun (WGS) entry which is preliminary data.</text>
</comment>
<keyword evidence="1" id="KW-0812">Transmembrane</keyword>
<protein>
    <submittedName>
        <fullName evidence="3">ABC superfamily ATP binding cassette transporter, membrane domain protein</fullName>
    </submittedName>
</protein>
<evidence type="ECO:0000256" key="1">
    <source>
        <dbReference type="SAM" id="Phobius"/>
    </source>
</evidence>
<evidence type="ECO:0000313" key="3">
    <source>
        <dbReference type="EMBL" id="ELP57073.1"/>
    </source>
</evidence>
<gene>
    <name evidence="3" type="ORF">O53_1685</name>
</gene>
<dbReference type="Pfam" id="PF12704">
    <property type="entry name" value="MacB_PCD"/>
    <property type="match status" value="1"/>
</dbReference>
<evidence type="ECO:0000259" key="2">
    <source>
        <dbReference type="Pfam" id="PF12704"/>
    </source>
</evidence>